<gene>
    <name evidence="1" type="primary">AlNc14C1297G12877</name>
    <name evidence="1" type="ORF">ALNC14_142860</name>
</gene>
<accession>F0X2M6</accession>
<evidence type="ECO:0000313" key="1">
    <source>
        <dbReference type="EMBL" id="CCA28142.1"/>
    </source>
</evidence>
<protein>
    <submittedName>
        <fullName evidence="1">AlNc14C1297G12877 protein</fullName>
    </submittedName>
</protein>
<name>F0X2M6_9STRA</name>
<dbReference type="EMBL" id="FR824957">
    <property type="protein sequence ID" value="CCA28142.1"/>
    <property type="molecule type" value="Genomic_DNA"/>
</dbReference>
<organism evidence="1">
    <name type="scientific">Albugo laibachii Nc14</name>
    <dbReference type="NCBI Taxonomy" id="890382"/>
    <lineage>
        <taxon>Eukaryota</taxon>
        <taxon>Sar</taxon>
        <taxon>Stramenopiles</taxon>
        <taxon>Oomycota</taxon>
        <taxon>Peronosporomycetes</taxon>
        <taxon>Albuginales</taxon>
        <taxon>Albuginaceae</taxon>
        <taxon>Albugo</taxon>
    </lineage>
</organism>
<dbReference type="HOGENOM" id="CLU_1091621_0_0_1"/>
<dbReference type="AlphaFoldDB" id="F0X2M6"/>
<sequence>MATITFTTAGGNWCQLCRSLPSQIKSKYLSYLHARRLGHRYKSSQNLKNIAYDLHPPSSSKEFPVSFSNLLLCHNRNRCVRIQKIPNEFCSEHVAFLLTPSFPSIDQDNFNQFTATSMPLGVWPPQSHHIVCNMATKNTSPSCSSHLKSAPATLLWPMPQNIALVRFAYVPSTQSDCIKCLMEHSEVYLLYDAETTSDGYVWMRQAPADILKSCVGKFRSSLAYDEKGTQIPRPSGLLQLTKDDNPFIQRSVKSK</sequence>
<proteinExistence type="predicted"/>
<reference evidence="1" key="2">
    <citation type="submission" date="2011-02" db="EMBL/GenBank/DDBJ databases">
        <authorList>
            <person name="MacLean D."/>
        </authorList>
    </citation>
    <scope>NUCLEOTIDE SEQUENCE</scope>
</reference>
<reference evidence="1" key="1">
    <citation type="journal article" date="2011" name="PLoS Biol.">
        <title>Gene gain and loss during evolution of obligate parasitism in the white rust pathogen of Arabidopsis thaliana.</title>
        <authorList>
            <person name="Kemen E."/>
            <person name="Gardiner A."/>
            <person name="Schultz-Larsen T."/>
            <person name="Kemen A.C."/>
            <person name="Balmuth A.L."/>
            <person name="Robert-Seilaniantz A."/>
            <person name="Bailey K."/>
            <person name="Holub E."/>
            <person name="Studholme D.J."/>
            <person name="Maclean D."/>
            <person name="Jones J.D."/>
        </authorList>
    </citation>
    <scope>NUCLEOTIDE SEQUENCE</scope>
</reference>